<comment type="caution">
    <text evidence="1">The sequence shown here is derived from an EMBL/GenBank/DDBJ whole genome shotgun (WGS) entry which is preliminary data.</text>
</comment>
<dbReference type="Proteomes" id="UP001139887">
    <property type="component" value="Unassembled WGS sequence"/>
</dbReference>
<protein>
    <submittedName>
        <fullName evidence="1">Uncharacterized protein</fullName>
    </submittedName>
</protein>
<organism evidence="1 2">
    <name type="scientific">Coemansia brasiliensis</name>
    <dbReference type="NCBI Taxonomy" id="2650707"/>
    <lineage>
        <taxon>Eukaryota</taxon>
        <taxon>Fungi</taxon>
        <taxon>Fungi incertae sedis</taxon>
        <taxon>Zoopagomycota</taxon>
        <taxon>Kickxellomycotina</taxon>
        <taxon>Kickxellomycetes</taxon>
        <taxon>Kickxellales</taxon>
        <taxon>Kickxellaceae</taxon>
        <taxon>Coemansia</taxon>
    </lineage>
</organism>
<accession>A0A9W8IFS8</accession>
<dbReference type="AlphaFoldDB" id="A0A9W8IFS8"/>
<gene>
    <name evidence="1" type="ORF">IWW36_000369</name>
</gene>
<evidence type="ECO:0000313" key="2">
    <source>
        <dbReference type="Proteomes" id="UP001139887"/>
    </source>
</evidence>
<keyword evidence="2" id="KW-1185">Reference proteome</keyword>
<reference evidence="1" key="1">
    <citation type="submission" date="2022-07" db="EMBL/GenBank/DDBJ databases">
        <title>Phylogenomic reconstructions and comparative analyses of Kickxellomycotina fungi.</title>
        <authorList>
            <person name="Reynolds N.K."/>
            <person name="Stajich J.E."/>
            <person name="Barry K."/>
            <person name="Grigoriev I.V."/>
            <person name="Crous P."/>
            <person name="Smith M.E."/>
        </authorList>
    </citation>
    <scope>NUCLEOTIDE SEQUENCE</scope>
    <source>
        <strain evidence="1">NRRL 1566</strain>
    </source>
</reference>
<feature type="non-terminal residue" evidence="1">
    <location>
        <position position="1"/>
    </location>
</feature>
<proteinExistence type="predicted"/>
<sequence length="85" mass="9855">RRWPSVWYQVMGSVNSDVTKYSAREQPQHITGNPISRPLVATQLFKLDNSIKWKPLLDAIQKLLDKRPEIASIRFEHISEIIEGI</sequence>
<name>A0A9W8IFS8_9FUNG</name>
<dbReference type="EMBL" id="JANBUW010000004">
    <property type="protein sequence ID" value="KAJ2852228.1"/>
    <property type="molecule type" value="Genomic_DNA"/>
</dbReference>
<evidence type="ECO:0000313" key="1">
    <source>
        <dbReference type="EMBL" id="KAJ2852228.1"/>
    </source>
</evidence>